<dbReference type="PROSITE" id="PS00296">
    <property type="entry name" value="CHAPERONINS_CPN60"/>
    <property type="match status" value="1"/>
</dbReference>
<accession>A0ABQ5B5H7</accession>
<keyword evidence="4" id="KW-0143">Chaperone</keyword>
<proteinExistence type="inferred from homology"/>
<dbReference type="SUPFAM" id="SSF54849">
    <property type="entry name" value="GroEL-intermediate domain like"/>
    <property type="match status" value="1"/>
</dbReference>
<dbReference type="Proteomes" id="UP001151760">
    <property type="component" value="Unassembled WGS sequence"/>
</dbReference>
<dbReference type="PRINTS" id="PR00304">
    <property type="entry name" value="TCOMPLEXTCP1"/>
</dbReference>
<reference evidence="5" key="2">
    <citation type="submission" date="2022-01" db="EMBL/GenBank/DDBJ databases">
        <authorList>
            <person name="Yamashiro T."/>
            <person name="Shiraishi A."/>
            <person name="Satake H."/>
            <person name="Nakayama K."/>
        </authorList>
    </citation>
    <scope>NUCLEOTIDE SEQUENCE</scope>
</reference>
<protein>
    <submittedName>
        <fullName evidence="5">RuBisCO large subunit-binding protein subunit beta, chloroplastic-like protein</fullName>
    </submittedName>
</protein>
<dbReference type="EMBL" id="BQNB010012954">
    <property type="protein sequence ID" value="GJT10000.1"/>
    <property type="molecule type" value="Genomic_DNA"/>
</dbReference>
<keyword evidence="2" id="KW-0547">Nucleotide-binding</keyword>
<evidence type="ECO:0000256" key="1">
    <source>
        <dbReference type="ARBA" id="ARBA00006607"/>
    </source>
</evidence>
<dbReference type="PANTHER" id="PTHR45633">
    <property type="entry name" value="60 KDA HEAT SHOCK PROTEIN, MITOCHONDRIAL"/>
    <property type="match status" value="1"/>
</dbReference>
<dbReference type="InterPro" id="IPR001844">
    <property type="entry name" value="Cpn60/GroEL"/>
</dbReference>
<evidence type="ECO:0000313" key="5">
    <source>
        <dbReference type="EMBL" id="GJT10000.1"/>
    </source>
</evidence>
<comment type="caution">
    <text evidence="5">The sequence shown here is derived from an EMBL/GenBank/DDBJ whole genome shotgun (WGS) entry which is preliminary data.</text>
</comment>
<dbReference type="InterPro" id="IPR017998">
    <property type="entry name" value="Chaperone_TCP-1"/>
</dbReference>
<dbReference type="Gene3D" id="3.30.260.10">
    <property type="entry name" value="TCP-1-like chaperonin intermediate domain"/>
    <property type="match status" value="1"/>
</dbReference>
<comment type="similarity">
    <text evidence="1">Belongs to the chaperonin (HSP60) family.</text>
</comment>
<sequence>MLQATEHDYGKEKLNERIAKLSGILPVIRMLGAQTKTKLKEKKHKVEDALNGTKAAVEEGIVVGGGCTLVCLAAKVAMEAL</sequence>
<keyword evidence="3" id="KW-0067">ATP-binding</keyword>
<dbReference type="InterPro" id="IPR018370">
    <property type="entry name" value="Chaperonin_Cpn60_CS"/>
</dbReference>
<evidence type="ECO:0000256" key="4">
    <source>
        <dbReference type="ARBA" id="ARBA00023186"/>
    </source>
</evidence>
<organism evidence="5 6">
    <name type="scientific">Tanacetum coccineum</name>
    <dbReference type="NCBI Taxonomy" id="301880"/>
    <lineage>
        <taxon>Eukaryota</taxon>
        <taxon>Viridiplantae</taxon>
        <taxon>Streptophyta</taxon>
        <taxon>Embryophyta</taxon>
        <taxon>Tracheophyta</taxon>
        <taxon>Spermatophyta</taxon>
        <taxon>Magnoliopsida</taxon>
        <taxon>eudicotyledons</taxon>
        <taxon>Gunneridae</taxon>
        <taxon>Pentapetalae</taxon>
        <taxon>asterids</taxon>
        <taxon>campanulids</taxon>
        <taxon>Asterales</taxon>
        <taxon>Asteraceae</taxon>
        <taxon>Asteroideae</taxon>
        <taxon>Anthemideae</taxon>
        <taxon>Anthemidinae</taxon>
        <taxon>Tanacetum</taxon>
    </lineage>
</organism>
<gene>
    <name evidence="5" type="ORF">Tco_0857042</name>
</gene>
<keyword evidence="6" id="KW-1185">Reference proteome</keyword>
<evidence type="ECO:0000256" key="2">
    <source>
        <dbReference type="ARBA" id="ARBA00022741"/>
    </source>
</evidence>
<evidence type="ECO:0000313" key="6">
    <source>
        <dbReference type="Proteomes" id="UP001151760"/>
    </source>
</evidence>
<evidence type="ECO:0000256" key="3">
    <source>
        <dbReference type="ARBA" id="ARBA00022840"/>
    </source>
</evidence>
<dbReference type="InterPro" id="IPR027410">
    <property type="entry name" value="TCP-1-like_intermed_sf"/>
</dbReference>
<name>A0ABQ5B5H7_9ASTR</name>
<reference evidence="5" key="1">
    <citation type="journal article" date="2022" name="Int. J. Mol. Sci.">
        <title>Draft Genome of Tanacetum Coccineum: Genomic Comparison of Closely Related Tanacetum-Family Plants.</title>
        <authorList>
            <person name="Yamashiro T."/>
            <person name="Shiraishi A."/>
            <person name="Nakayama K."/>
            <person name="Satake H."/>
        </authorList>
    </citation>
    <scope>NUCLEOTIDE SEQUENCE</scope>
</reference>